<organism evidence="1 2">
    <name type="scientific">Sphaeroforma arctica JP610</name>
    <dbReference type="NCBI Taxonomy" id="667725"/>
    <lineage>
        <taxon>Eukaryota</taxon>
        <taxon>Ichthyosporea</taxon>
        <taxon>Ichthyophonida</taxon>
        <taxon>Sphaeroforma</taxon>
    </lineage>
</organism>
<proteinExistence type="predicted"/>
<dbReference type="Proteomes" id="UP000054560">
    <property type="component" value="Unassembled WGS sequence"/>
</dbReference>
<dbReference type="AlphaFoldDB" id="A0A0L0FXE4"/>
<name>A0A0L0FXE4_9EUKA</name>
<dbReference type="RefSeq" id="XP_014155123.1">
    <property type="nucleotide sequence ID" value="XM_014299648.1"/>
</dbReference>
<dbReference type="STRING" id="667725.A0A0L0FXE4"/>
<protein>
    <submittedName>
        <fullName evidence="1">Uncharacterized protein</fullName>
    </submittedName>
</protein>
<accession>A0A0L0FXE4</accession>
<dbReference type="GeneID" id="25906953"/>
<evidence type="ECO:0000313" key="2">
    <source>
        <dbReference type="Proteomes" id="UP000054560"/>
    </source>
</evidence>
<dbReference type="EMBL" id="KQ242056">
    <property type="protein sequence ID" value="KNC81221.1"/>
    <property type="molecule type" value="Genomic_DNA"/>
</dbReference>
<reference evidence="1 2" key="1">
    <citation type="submission" date="2011-02" db="EMBL/GenBank/DDBJ databases">
        <title>The Genome Sequence of Sphaeroforma arctica JP610.</title>
        <authorList>
            <consortium name="The Broad Institute Genome Sequencing Platform"/>
            <person name="Russ C."/>
            <person name="Cuomo C."/>
            <person name="Young S.K."/>
            <person name="Zeng Q."/>
            <person name="Gargeya S."/>
            <person name="Alvarado L."/>
            <person name="Berlin A."/>
            <person name="Chapman S.B."/>
            <person name="Chen Z."/>
            <person name="Freedman E."/>
            <person name="Gellesch M."/>
            <person name="Goldberg J."/>
            <person name="Griggs A."/>
            <person name="Gujja S."/>
            <person name="Heilman E."/>
            <person name="Heiman D."/>
            <person name="Howarth C."/>
            <person name="Mehta T."/>
            <person name="Neiman D."/>
            <person name="Pearson M."/>
            <person name="Roberts A."/>
            <person name="Saif S."/>
            <person name="Shea T."/>
            <person name="Shenoy N."/>
            <person name="Sisk P."/>
            <person name="Stolte C."/>
            <person name="Sykes S."/>
            <person name="White J."/>
            <person name="Yandava C."/>
            <person name="Burger G."/>
            <person name="Gray M.W."/>
            <person name="Holland P.W.H."/>
            <person name="King N."/>
            <person name="Lang F.B.F."/>
            <person name="Roger A.J."/>
            <person name="Ruiz-Trillo I."/>
            <person name="Haas B."/>
            <person name="Nusbaum C."/>
            <person name="Birren B."/>
        </authorList>
    </citation>
    <scope>NUCLEOTIDE SEQUENCE [LARGE SCALE GENOMIC DNA]</scope>
    <source>
        <strain evidence="1 2">JP610</strain>
    </source>
</reference>
<sequence>MSVEQVEEEVNTILELMGSDHDTGDMAADMYSSYGSIPQDIPYLLKAVVVKASNIGNILGTRNARQRKRKEKHIPTTTMKRIDLVATSIRRAAYLIGSHEVAIRDGSTNFPELDLTDSVIQTMRSKQGWARRRPHGSQYGTTFITKYPSDIRTYFELGEQDSARKMQPGAMLDQLRTDYPVCYSLPGENETRVLVSTLMADKKATQRTEG</sequence>
<keyword evidence="2" id="KW-1185">Reference proteome</keyword>
<gene>
    <name evidence="1" type="ORF">SARC_06449</name>
</gene>
<evidence type="ECO:0000313" key="1">
    <source>
        <dbReference type="EMBL" id="KNC81221.1"/>
    </source>
</evidence>